<feature type="compositionally biased region" description="Polar residues" evidence="1">
    <location>
        <begin position="123"/>
        <end position="136"/>
    </location>
</feature>
<dbReference type="OrthoDB" id="6226111at2759"/>
<feature type="compositionally biased region" description="Basic and acidic residues" evidence="1">
    <location>
        <begin position="360"/>
        <end position="372"/>
    </location>
</feature>
<keyword evidence="2" id="KW-1185">Reference proteome</keyword>
<evidence type="ECO:0000313" key="3">
    <source>
        <dbReference type="RefSeq" id="XP_029302585.1"/>
    </source>
</evidence>
<gene>
    <name evidence="3" type="primary">LOC115017959</name>
</gene>
<dbReference type="Proteomes" id="UP000504630">
    <property type="component" value="Chromosome 13"/>
</dbReference>
<proteinExistence type="predicted"/>
<organism evidence="2 3">
    <name type="scientific">Cottoperca gobio</name>
    <name type="common">Frogmouth</name>
    <name type="synonym">Aphritis gobio</name>
    <dbReference type="NCBI Taxonomy" id="56716"/>
    <lineage>
        <taxon>Eukaryota</taxon>
        <taxon>Metazoa</taxon>
        <taxon>Chordata</taxon>
        <taxon>Craniata</taxon>
        <taxon>Vertebrata</taxon>
        <taxon>Euteleostomi</taxon>
        <taxon>Actinopterygii</taxon>
        <taxon>Neopterygii</taxon>
        <taxon>Teleostei</taxon>
        <taxon>Neoteleostei</taxon>
        <taxon>Acanthomorphata</taxon>
        <taxon>Eupercaria</taxon>
        <taxon>Perciformes</taxon>
        <taxon>Notothenioidei</taxon>
        <taxon>Bovichtidae</taxon>
        <taxon>Cottoperca</taxon>
    </lineage>
</organism>
<dbReference type="RefSeq" id="XP_029302585.1">
    <property type="nucleotide sequence ID" value="XM_029446725.1"/>
</dbReference>
<dbReference type="GeneID" id="115017959"/>
<feature type="region of interest" description="Disordered" evidence="1">
    <location>
        <begin position="1"/>
        <end position="285"/>
    </location>
</feature>
<feature type="compositionally biased region" description="Acidic residues" evidence="1">
    <location>
        <begin position="103"/>
        <end position="115"/>
    </location>
</feature>
<accession>A0A6J2QZJ7</accession>
<dbReference type="KEGG" id="cgob:115017959"/>
<evidence type="ECO:0000313" key="2">
    <source>
        <dbReference type="Proteomes" id="UP000504630"/>
    </source>
</evidence>
<feature type="compositionally biased region" description="Polar residues" evidence="1">
    <location>
        <begin position="250"/>
        <end position="264"/>
    </location>
</feature>
<dbReference type="InParanoid" id="A0A6J2QZJ7"/>
<sequence length="383" mass="41890">MSSTDISGDHESTQDTRCIPPLPSHFSHGIQNPPLDVGMEEEEEEEELSIDSGDEMSSDSLGLAPHEEDSSDEEAQTHARLTSGRSGEEKRWNPASSQTEDLFVPEDADREEELQTDEREQPSDPSTVMRHQSAGSPSERFCDPEGFPPQGLDRTSGLSDTQEHTRCDPPLHTCRAPPRDSEPTGSEGYGPSRSLSTYTKEHLDSGLIKDNHTQPTGIQIHLTRPTRREEISANELGTSGSGKSTPTPSQQLTVQRQTHAISRSPSPPLSACLSRPTSGSELGPAFHPLSRAAQEIMEICGVDQTGCEDPDLDTDTTAHTLHCLEQELRFMADAKQETVFGTGSSDSPDQHGHLRLSRGRASEEQKDEEAAAQRDWQSVLLLP</sequence>
<feature type="compositionally biased region" description="Basic and acidic residues" evidence="1">
    <location>
        <begin position="199"/>
        <end position="212"/>
    </location>
</feature>
<feature type="compositionally biased region" description="Acidic residues" evidence="1">
    <location>
        <begin position="38"/>
        <end position="57"/>
    </location>
</feature>
<feature type="region of interest" description="Disordered" evidence="1">
    <location>
        <begin position="335"/>
        <end position="383"/>
    </location>
</feature>
<protein>
    <submittedName>
        <fullName evidence="3">Uncharacterized protein LOC115017959</fullName>
    </submittedName>
</protein>
<evidence type="ECO:0000256" key="1">
    <source>
        <dbReference type="SAM" id="MobiDB-lite"/>
    </source>
</evidence>
<name>A0A6J2QZJ7_COTGO</name>
<dbReference type="AlphaFoldDB" id="A0A6J2QZJ7"/>
<feature type="compositionally biased region" description="Low complexity" evidence="1">
    <location>
        <begin position="237"/>
        <end position="249"/>
    </location>
</feature>
<reference evidence="3" key="1">
    <citation type="submission" date="2025-08" db="UniProtKB">
        <authorList>
            <consortium name="RefSeq"/>
        </authorList>
    </citation>
    <scope>IDENTIFICATION</scope>
</reference>